<dbReference type="PANTHER" id="PTHR32329">
    <property type="entry name" value="BIFUNCTIONAL PROTEIN [INCLUDES 2-HYDROXYACYL-COA DEHYDRATASE (N-TER) AND ITS ACTIVATOR DOMAIN (C_TERM)-RELATED"/>
    <property type="match status" value="1"/>
</dbReference>
<protein>
    <submittedName>
        <fullName evidence="2">2-hydroxyglutaryl-CoA dehydratase</fullName>
    </submittedName>
</protein>
<organism evidence="2 3">
    <name type="scientific">Clostridium aromativorans</name>
    <dbReference type="NCBI Taxonomy" id="2836848"/>
    <lineage>
        <taxon>Bacteria</taxon>
        <taxon>Bacillati</taxon>
        <taxon>Bacillota</taxon>
        <taxon>Clostridia</taxon>
        <taxon>Eubacteriales</taxon>
        <taxon>Clostridiaceae</taxon>
        <taxon>Clostridium</taxon>
    </lineage>
</organism>
<proteinExistence type="predicted"/>
<comment type="caution">
    <text evidence="2">The sequence shown here is derived from an EMBL/GenBank/DDBJ whole genome shotgun (WGS) entry which is preliminary data.</text>
</comment>
<evidence type="ECO:0000313" key="2">
    <source>
        <dbReference type="EMBL" id="MCC9295498.1"/>
    </source>
</evidence>
<evidence type="ECO:0000313" key="3">
    <source>
        <dbReference type="Proteomes" id="UP001165422"/>
    </source>
</evidence>
<name>A0ABS8N6T4_9CLOT</name>
<reference evidence="2" key="1">
    <citation type="submission" date="2021-11" db="EMBL/GenBank/DDBJ databases">
        <authorList>
            <person name="Qingchun L."/>
            <person name="Dong Z."/>
            <person name="Zongwei Q."/>
            <person name="Jia Z."/>
            <person name="Duotao L."/>
        </authorList>
    </citation>
    <scope>NUCLEOTIDE SEQUENCE</scope>
    <source>
        <strain evidence="2">WLY-B-L2</strain>
    </source>
</reference>
<dbReference type="Gene3D" id="3.40.50.11900">
    <property type="match status" value="1"/>
</dbReference>
<dbReference type="Pfam" id="PF09989">
    <property type="entry name" value="DUF2229"/>
    <property type="match status" value="1"/>
</dbReference>
<dbReference type="InterPro" id="IPR051805">
    <property type="entry name" value="Dehydratase_Activator_Redct"/>
</dbReference>
<sequence>MKITFPHLGNTFLAAKAVFDGLGIDYVIPPLSNKQALEIGVQYSPEEMCLPFKIMIGNYIQSIKEGADTILIVGSCGPCRFGEYCELQMNLLKKLGYNLNFIVLDYPKDIGLKELFRRISMIASGSSKSTIEKLRIAKLGLKIINLVDDIEKKAKLLAGYELKRGRCKDILNHCKERAAETTSPEEMVCVLKNYIKKLDEIPISKSKEPLKIAIIGEIYTIIEPFSNLFIEEKLMDYGVSTVRSLTPSWWVKNAALSPLKLNSINIRTASRRYLPFYIGGHARECIGEAVLANKKGFDGAIQIFPVGCMPEIVSKSILPTIAKDKNFPILTLVVDEMTGEAGYVTRIEAFLDLLERRKNSVLYGS</sequence>
<dbReference type="RefSeq" id="WP_150358813.1">
    <property type="nucleotide sequence ID" value="NZ_JAJJPB010000014.1"/>
</dbReference>
<gene>
    <name evidence="2" type="ORF">LN736_11580</name>
</gene>
<keyword evidence="3" id="KW-1185">Reference proteome</keyword>
<accession>A0ABS8N6T4</accession>
<feature type="domain" description="DUF2229" evidence="1">
    <location>
        <begin position="14"/>
        <end position="71"/>
    </location>
</feature>
<evidence type="ECO:0000259" key="1">
    <source>
        <dbReference type="Pfam" id="PF09989"/>
    </source>
</evidence>
<dbReference type="EMBL" id="JAJJPB010000014">
    <property type="protein sequence ID" value="MCC9295498.1"/>
    <property type="molecule type" value="Genomic_DNA"/>
</dbReference>
<dbReference type="InterPro" id="IPR018709">
    <property type="entry name" value="CoA_activase_DUF2229"/>
</dbReference>
<dbReference type="PANTHER" id="PTHR32329:SF2">
    <property type="entry name" value="BIFUNCTIONAL PROTEIN [INCLUDES 2-HYDROXYACYL-COA DEHYDRATASE (N-TER) AND ITS ACTIVATOR DOMAIN (C_TERM)"/>
    <property type="match status" value="1"/>
</dbReference>
<dbReference type="Proteomes" id="UP001165422">
    <property type="component" value="Unassembled WGS sequence"/>
</dbReference>